<comment type="catalytic activity">
    <reaction evidence="2 6">
        <text>glutathione + H2O = L-cysteinylglycine + L-glutamate</text>
        <dbReference type="Rhea" id="RHEA:28807"/>
        <dbReference type="ChEBI" id="CHEBI:15377"/>
        <dbReference type="ChEBI" id="CHEBI:29985"/>
        <dbReference type="ChEBI" id="CHEBI:57925"/>
        <dbReference type="ChEBI" id="CHEBI:61694"/>
        <dbReference type="EC" id="3.4.19.13"/>
    </reaction>
</comment>
<evidence type="ECO:0000256" key="5">
    <source>
        <dbReference type="PIRSR" id="PIRSR600101-2"/>
    </source>
</evidence>
<keyword evidence="6" id="KW-0317">Glutathione biosynthesis</keyword>
<organism evidence="7">
    <name type="scientific">Bellilinea caldifistulae</name>
    <dbReference type="NCBI Taxonomy" id="360411"/>
    <lineage>
        <taxon>Bacteria</taxon>
        <taxon>Bacillati</taxon>
        <taxon>Chloroflexota</taxon>
        <taxon>Anaerolineae</taxon>
        <taxon>Anaerolineales</taxon>
        <taxon>Anaerolineaceae</taxon>
        <taxon>Bellilinea</taxon>
    </lineage>
</organism>
<dbReference type="InterPro" id="IPR043138">
    <property type="entry name" value="GGT_lsub"/>
</dbReference>
<keyword evidence="6" id="KW-0865">Zymogen</keyword>
<comment type="caution">
    <text evidence="7">The sequence shown here is derived from an EMBL/GenBank/DDBJ whole genome shotgun (WGS) entry which is preliminary data.</text>
</comment>
<comment type="similarity">
    <text evidence="6">Belongs to the gamma-glutamyltransferase family.</text>
</comment>
<keyword evidence="6" id="KW-0378">Hydrolase</keyword>
<dbReference type="Pfam" id="PF01019">
    <property type="entry name" value="G_glu_transpept"/>
    <property type="match status" value="1"/>
</dbReference>
<reference evidence="7" key="1">
    <citation type="journal article" date="2020" name="mSystems">
        <title>Genome- and Community-Level Interaction Insights into Carbon Utilization and Element Cycling Functions of Hydrothermarchaeota in Hydrothermal Sediment.</title>
        <authorList>
            <person name="Zhou Z."/>
            <person name="Liu Y."/>
            <person name="Xu W."/>
            <person name="Pan J."/>
            <person name="Luo Z.H."/>
            <person name="Li M."/>
        </authorList>
    </citation>
    <scope>NUCLEOTIDE SEQUENCE [LARGE SCALE GENOMIC DNA]</scope>
    <source>
        <strain evidence="7">SpSt-556</strain>
    </source>
</reference>
<dbReference type="GO" id="GO:0103068">
    <property type="term" value="F:leukotriene C4 gamma-glutamyl transferase activity"/>
    <property type="evidence" value="ECO:0007669"/>
    <property type="project" value="UniProtKB-EC"/>
</dbReference>
<feature type="binding site" evidence="5">
    <location>
        <position position="419"/>
    </location>
    <ligand>
        <name>L-glutamate</name>
        <dbReference type="ChEBI" id="CHEBI:29985"/>
    </ligand>
</feature>
<dbReference type="EC" id="3.4.19.13" evidence="6"/>
<sequence>MCASSQPLATAAGLAILRRGGNAVDAAIAMAAALNVTEPGSTGLGGDCFALVYEKQSRSVYALNASGRSPAALTLQRLQREGLGDNLPPLHPYTITVPGACAGWCDLNQRFGRLPLATIFEPAVHLAEQGFPVAPLTAYYWQRGVERCLRHALNGEELTLDGRAPRPGEIFRNPGLARTLKTIAESGKTAFYQGEIARAIVEAVQQAGGCLSEADLASHLSTWEQPISIEYRGMRIWECPPNGQGLAALLALNLLAGFELSSLPALSADRLHLEIEAMRLAFADAFHYVADPAFTEIPLQALLSPAYAEQRRKRIDPQRAAKNVQHGQPMSASDTVYLCAVDSEGNGCSFINSNYMGFGTGIVPRGWGFSLQNRGHNFSLNPTHPNVLAPGKRPYHTIIPALATSSNDELFAVFGVMGGFMQPQGHLQVVTALLDDQLDPQAALDRPRFCIQAENSPAVVALEEGIPPQTIQELQSMGHSVETVRGMGRALFGRGQIILRDSETAALWGGSDPRADGCAMPLG</sequence>
<evidence type="ECO:0000256" key="1">
    <source>
        <dbReference type="ARBA" id="ARBA00001049"/>
    </source>
</evidence>
<keyword evidence="6 7" id="KW-0808">Transferase</keyword>
<gene>
    <name evidence="7" type="primary">ggt</name>
    <name evidence="7" type="ORF">ENT17_02410</name>
</gene>
<feature type="active site" description="Nucleophile" evidence="4">
    <location>
        <position position="335"/>
    </location>
</feature>
<dbReference type="PRINTS" id="PR01210">
    <property type="entry name" value="GGTRANSPTASE"/>
</dbReference>
<evidence type="ECO:0000256" key="3">
    <source>
        <dbReference type="ARBA" id="ARBA00047417"/>
    </source>
</evidence>
<evidence type="ECO:0000256" key="2">
    <source>
        <dbReference type="ARBA" id="ARBA00001089"/>
    </source>
</evidence>
<dbReference type="PANTHER" id="PTHR43881:SF1">
    <property type="entry name" value="GAMMA-GLUTAMYLTRANSPEPTIDASE (AFU_ORTHOLOGUE AFUA_4G13580)"/>
    <property type="match status" value="1"/>
</dbReference>
<dbReference type="EMBL" id="DSXR01000032">
    <property type="protein sequence ID" value="HGS86450.1"/>
    <property type="molecule type" value="Genomic_DNA"/>
</dbReference>
<evidence type="ECO:0000313" key="7">
    <source>
        <dbReference type="EMBL" id="HGS86450.1"/>
    </source>
</evidence>
<dbReference type="PANTHER" id="PTHR43881">
    <property type="entry name" value="GAMMA-GLUTAMYLTRANSPEPTIDASE (AFU_ORTHOLOGUE AFUA_4G13580)"/>
    <property type="match status" value="1"/>
</dbReference>
<accession>A0A7C4Q234</accession>
<evidence type="ECO:0000256" key="6">
    <source>
        <dbReference type="RuleBase" id="RU368036"/>
    </source>
</evidence>
<comment type="PTM">
    <text evidence="6">Cleaved by autocatalysis into a large and a small subunit.</text>
</comment>
<comment type="subunit">
    <text evidence="6">This enzyme consists of two polypeptide chains, which are synthesized in precursor form from a single polypeptide.</text>
</comment>
<dbReference type="EC" id="2.3.2.2" evidence="6"/>
<dbReference type="SUPFAM" id="SSF56235">
    <property type="entry name" value="N-terminal nucleophile aminohydrolases (Ntn hydrolases)"/>
    <property type="match status" value="1"/>
</dbReference>
<comment type="catalytic activity">
    <reaction evidence="3 6">
        <text>an N-terminal (5-L-glutamyl)-[peptide] + an alpha-amino acid = 5-L-glutamyl amino acid + an N-terminal L-alpha-aminoacyl-[peptide]</text>
        <dbReference type="Rhea" id="RHEA:23904"/>
        <dbReference type="Rhea" id="RHEA-COMP:9780"/>
        <dbReference type="Rhea" id="RHEA-COMP:9795"/>
        <dbReference type="ChEBI" id="CHEBI:77644"/>
        <dbReference type="ChEBI" id="CHEBI:78597"/>
        <dbReference type="ChEBI" id="CHEBI:78599"/>
        <dbReference type="ChEBI" id="CHEBI:78608"/>
        <dbReference type="EC" id="2.3.2.2"/>
    </reaction>
</comment>
<proteinExistence type="inferred from homology"/>
<dbReference type="GO" id="GO:0006750">
    <property type="term" value="P:glutathione biosynthetic process"/>
    <property type="evidence" value="ECO:0007669"/>
    <property type="project" value="UniProtKB-KW"/>
</dbReference>
<protein>
    <recommendedName>
        <fullName evidence="6">Glutathione hydrolase proenzyme</fullName>
        <ecNumber evidence="6">2.3.2.2</ecNumber>
        <ecNumber evidence="6">3.4.19.13</ecNumber>
    </recommendedName>
    <component>
        <recommendedName>
            <fullName evidence="6">Glutathione hydrolase large chain</fullName>
        </recommendedName>
    </component>
    <component>
        <recommendedName>
            <fullName evidence="6">Glutathione hydrolase small chain</fullName>
        </recommendedName>
    </component>
</protein>
<dbReference type="GO" id="GO:0036374">
    <property type="term" value="F:glutathione hydrolase activity"/>
    <property type="evidence" value="ECO:0007669"/>
    <property type="project" value="UniProtKB-UniRule"/>
</dbReference>
<dbReference type="InterPro" id="IPR043137">
    <property type="entry name" value="GGT_ssub_C"/>
</dbReference>
<name>A0A7C4Q234_9CHLR</name>
<keyword evidence="6 7" id="KW-0012">Acyltransferase</keyword>
<dbReference type="UniPathway" id="UPA00204"/>
<dbReference type="InterPro" id="IPR029055">
    <property type="entry name" value="Ntn_hydrolases_N"/>
</dbReference>
<comment type="catalytic activity">
    <reaction evidence="1 6">
        <text>an S-substituted glutathione + H2O = an S-substituted L-cysteinylglycine + L-glutamate</text>
        <dbReference type="Rhea" id="RHEA:59468"/>
        <dbReference type="ChEBI" id="CHEBI:15377"/>
        <dbReference type="ChEBI" id="CHEBI:29985"/>
        <dbReference type="ChEBI" id="CHEBI:90779"/>
        <dbReference type="ChEBI" id="CHEBI:143103"/>
        <dbReference type="EC" id="3.4.19.13"/>
    </reaction>
</comment>
<dbReference type="GO" id="GO:0006751">
    <property type="term" value="P:glutathione catabolic process"/>
    <property type="evidence" value="ECO:0007669"/>
    <property type="project" value="UniProtKB-UniRule"/>
</dbReference>
<dbReference type="AlphaFoldDB" id="A0A7C4Q234"/>
<dbReference type="Gene3D" id="3.60.20.40">
    <property type="match status" value="1"/>
</dbReference>
<dbReference type="NCBIfam" id="TIGR00066">
    <property type="entry name" value="g_glut_trans"/>
    <property type="match status" value="1"/>
</dbReference>
<dbReference type="InterPro" id="IPR052896">
    <property type="entry name" value="GGT-like_enzyme"/>
</dbReference>
<comment type="pathway">
    <text evidence="6">Sulfur metabolism; glutathione metabolism.</text>
</comment>
<dbReference type="Gene3D" id="1.10.246.130">
    <property type="match status" value="1"/>
</dbReference>
<evidence type="ECO:0000256" key="4">
    <source>
        <dbReference type="PIRSR" id="PIRSR600101-1"/>
    </source>
</evidence>
<dbReference type="InterPro" id="IPR000101">
    <property type="entry name" value="GGT_peptidase"/>
</dbReference>